<evidence type="ECO:0000259" key="2">
    <source>
        <dbReference type="Pfam" id="PF24864"/>
    </source>
</evidence>
<evidence type="ECO:0000256" key="1">
    <source>
        <dbReference type="SAM" id="MobiDB-lite"/>
    </source>
</evidence>
<dbReference type="InterPro" id="IPR056632">
    <property type="entry name" value="DUF7730"/>
</dbReference>
<feature type="domain" description="DUF7730" evidence="2">
    <location>
        <begin position="21"/>
        <end position="146"/>
    </location>
</feature>
<proteinExistence type="predicted"/>
<name>A0A6G1JLH0_9PLEO</name>
<evidence type="ECO:0000313" key="4">
    <source>
        <dbReference type="Proteomes" id="UP000799291"/>
    </source>
</evidence>
<keyword evidence="4" id="KW-1185">Reference proteome</keyword>
<feature type="region of interest" description="Disordered" evidence="1">
    <location>
        <begin position="51"/>
        <end position="100"/>
    </location>
</feature>
<dbReference type="AlphaFoldDB" id="A0A6G1JLH0"/>
<organism evidence="3 4">
    <name type="scientific">Lentithecium fluviatile CBS 122367</name>
    <dbReference type="NCBI Taxonomy" id="1168545"/>
    <lineage>
        <taxon>Eukaryota</taxon>
        <taxon>Fungi</taxon>
        <taxon>Dikarya</taxon>
        <taxon>Ascomycota</taxon>
        <taxon>Pezizomycotina</taxon>
        <taxon>Dothideomycetes</taxon>
        <taxon>Pleosporomycetidae</taxon>
        <taxon>Pleosporales</taxon>
        <taxon>Massarineae</taxon>
        <taxon>Lentitheciaceae</taxon>
        <taxon>Lentithecium</taxon>
    </lineage>
</organism>
<feature type="compositionally biased region" description="Low complexity" evidence="1">
    <location>
        <begin position="59"/>
        <end position="72"/>
    </location>
</feature>
<sequence length="147" mass="16210">MFKPPPPPIPPRVWSKEPINEQKQSAFLTRLPAEIRNEIYRYVFGNSAGLDGESDYNKPSKSPSSQPSISIQGNTCTDSTRTPNHPTNPPNTKSGIKSPSPLSLLQTCRLINTEATLLAFSTHTFPLHRPIPSYHHLLTLTSPLSPA</sequence>
<dbReference type="PANTHER" id="PTHR38790">
    <property type="entry name" value="2EXR DOMAIN-CONTAINING PROTEIN-RELATED"/>
    <property type="match status" value="1"/>
</dbReference>
<dbReference type="EMBL" id="MU005569">
    <property type="protein sequence ID" value="KAF2691417.1"/>
    <property type="molecule type" value="Genomic_DNA"/>
</dbReference>
<gene>
    <name evidence="3" type="ORF">K458DRAFT_381274</name>
</gene>
<reference evidence="3" key="1">
    <citation type="journal article" date="2020" name="Stud. Mycol.">
        <title>101 Dothideomycetes genomes: a test case for predicting lifestyles and emergence of pathogens.</title>
        <authorList>
            <person name="Haridas S."/>
            <person name="Albert R."/>
            <person name="Binder M."/>
            <person name="Bloem J."/>
            <person name="Labutti K."/>
            <person name="Salamov A."/>
            <person name="Andreopoulos B."/>
            <person name="Baker S."/>
            <person name="Barry K."/>
            <person name="Bills G."/>
            <person name="Bluhm B."/>
            <person name="Cannon C."/>
            <person name="Castanera R."/>
            <person name="Culley D."/>
            <person name="Daum C."/>
            <person name="Ezra D."/>
            <person name="Gonzalez J."/>
            <person name="Henrissat B."/>
            <person name="Kuo A."/>
            <person name="Liang C."/>
            <person name="Lipzen A."/>
            <person name="Lutzoni F."/>
            <person name="Magnuson J."/>
            <person name="Mondo S."/>
            <person name="Nolan M."/>
            <person name="Ohm R."/>
            <person name="Pangilinan J."/>
            <person name="Park H.-J."/>
            <person name="Ramirez L."/>
            <person name="Alfaro M."/>
            <person name="Sun H."/>
            <person name="Tritt A."/>
            <person name="Yoshinaga Y."/>
            <person name="Zwiers L.-H."/>
            <person name="Turgeon B."/>
            <person name="Goodwin S."/>
            <person name="Spatafora J."/>
            <person name="Crous P."/>
            <person name="Grigoriev I."/>
        </authorList>
    </citation>
    <scope>NUCLEOTIDE SEQUENCE</scope>
    <source>
        <strain evidence="3">CBS 122367</strain>
    </source>
</reference>
<dbReference type="OrthoDB" id="3798004at2759"/>
<dbReference type="Pfam" id="PF24864">
    <property type="entry name" value="DUF7730"/>
    <property type="match status" value="1"/>
</dbReference>
<dbReference type="Proteomes" id="UP000799291">
    <property type="component" value="Unassembled WGS sequence"/>
</dbReference>
<evidence type="ECO:0000313" key="3">
    <source>
        <dbReference type="EMBL" id="KAF2691417.1"/>
    </source>
</evidence>
<protein>
    <recommendedName>
        <fullName evidence="2">DUF7730 domain-containing protein</fullName>
    </recommendedName>
</protein>
<accession>A0A6G1JLH0</accession>